<name>I3T221_LOTJA</name>
<organism evidence="1">
    <name type="scientific">Lotus japonicus</name>
    <name type="common">Lotus corniculatus var. japonicus</name>
    <dbReference type="NCBI Taxonomy" id="34305"/>
    <lineage>
        <taxon>Eukaryota</taxon>
        <taxon>Viridiplantae</taxon>
        <taxon>Streptophyta</taxon>
        <taxon>Embryophyta</taxon>
        <taxon>Tracheophyta</taxon>
        <taxon>Spermatophyta</taxon>
        <taxon>Magnoliopsida</taxon>
        <taxon>eudicotyledons</taxon>
        <taxon>Gunneridae</taxon>
        <taxon>Pentapetalae</taxon>
        <taxon>rosids</taxon>
        <taxon>fabids</taxon>
        <taxon>Fabales</taxon>
        <taxon>Fabaceae</taxon>
        <taxon>Papilionoideae</taxon>
        <taxon>50 kb inversion clade</taxon>
        <taxon>NPAAA clade</taxon>
        <taxon>Hologalegina</taxon>
        <taxon>robinioid clade</taxon>
        <taxon>Loteae</taxon>
        <taxon>Lotus</taxon>
    </lineage>
</organism>
<reference evidence="1" key="1">
    <citation type="submission" date="2012-05" db="EMBL/GenBank/DDBJ databases">
        <authorList>
            <person name="Krishnakumar V."/>
            <person name="Cheung F."/>
            <person name="Xiao Y."/>
            <person name="Chan A."/>
            <person name="Moskal W.A."/>
            <person name="Town C.D."/>
        </authorList>
    </citation>
    <scope>NUCLEOTIDE SEQUENCE</scope>
</reference>
<evidence type="ECO:0000313" key="1">
    <source>
        <dbReference type="EMBL" id="AFK46563.1"/>
    </source>
</evidence>
<dbReference type="EMBL" id="BT146769">
    <property type="protein sequence ID" value="AFK46563.1"/>
    <property type="molecule type" value="mRNA"/>
</dbReference>
<proteinExistence type="evidence at transcript level"/>
<protein>
    <submittedName>
        <fullName evidence="1">Uncharacterized protein</fullName>
    </submittedName>
</protein>
<sequence length="17" mass="1868">MLVAWKSVTTEKCTSLA</sequence>
<dbReference type="AlphaFoldDB" id="I3T221"/>
<accession>I3T221</accession>